<dbReference type="AlphaFoldDB" id="A0A9W7ANN0"/>
<sequence length="313" mass="35274">MSKSVASEYKDSYKSGEISEKMGNGDEEKQNGEESIEIPSVESLMISKIFFTVPASNDQFMHTPEFRRHFVEYVSDDTLMALGLATKPWMREIESLLRRIVENGGQRGEVIVNGGKNLAWTFDEELDEFTEKLSKEREVVTRVIFLLNITKVGDKVCWWAINLVVVDIPEGVESIGEGAFSECRSLTTVSFPTTLTSIGEEAFDGCCSLDNVDLLHTNLRYLGCWAFGHCINLKSMTIPDSLNRMETPFKDCPKLVPYNNDAVSSALIITHLRAQQKISELKQENAELQSQLEQANTQIALNQENTELQFQPE</sequence>
<dbReference type="EMBL" id="BLQM01000218">
    <property type="protein sequence ID" value="GMH76296.1"/>
    <property type="molecule type" value="Genomic_DNA"/>
</dbReference>
<feature type="region of interest" description="Disordered" evidence="2">
    <location>
        <begin position="1"/>
        <end position="35"/>
    </location>
</feature>
<evidence type="ECO:0000313" key="4">
    <source>
        <dbReference type="Proteomes" id="UP001162640"/>
    </source>
</evidence>
<dbReference type="InterPro" id="IPR032675">
    <property type="entry name" value="LRR_dom_sf"/>
</dbReference>
<dbReference type="SUPFAM" id="SSF52058">
    <property type="entry name" value="L domain-like"/>
    <property type="match status" value="1"/>
</dbReference>
<feature type="coiled-coil region" evidence="1">
    <location>
        <begin position="271"/>
        <end position="305"/>
    </location>
</feature>
<comment type="caution">
    <text evidence="3">The sequence shown here is derived from an EMBL/GenBank/DDBJ whole genome shotgun (WGS) entry which is preliminary data.</text>
</comment>
<evidence type="ECO:0000256" key="2">
    <source>
        <dbReference type="SAM" id="MobiDB-lite"/>
    </source>
</evidence>
<dbReference type="Proteomes" id="UP001162640">
    <property type="component" value="Unassembled WGS sequence"/>
</dbReference>
<keyword evidence="1" id="KW-0175">Coiled coil</keyword>
<proteinExistence type="predicted"/>
<name>A0A9W7ANN0_9STRA</name>
<organism evidence="3 4">
    <name type="scientific">Triparma laevis f. inornata</name>
    <dbReference type="NCBI Taxonomy" id="1714386"/>
    <lineage>
        <taxon>Eukaryota</taxon>
        <taxon>Sar</taxon>
        <taxon>Stramenopiles</taxon>
        <taxon>Ochrophyta</taxon>
        <taxon>Bolidophyceae</taxon>
        <taxon>Parmales</taxon>
        <taxon>Triparmaceae</taxon>
        <taxon>Triparma</taxon>
    </lineage>
</organism>
<dbReference type="InterPro" id="IPR026906">
    <property type="entry name" value="LRR_5"/>
</dbReference>
<dbReference type="Pfam" id="PF13306">
    <property type="entry name" value="LRR_5"/>
    <property type="match status" value="1"/>
</dbReference>
<protein>
    <recommendedName>
        <fullName evidence="5">Leucine-rich repeat domain-containing protein</fullName>
    </recommendedName>
</protein>
<accession>A0A9W7ANN0</accession>
<dbReference type="PANTHER" id="PTHR45661">
    <property type="entry name" value="SURFACE ANTIGEN"/>
    <property type="match status" value="1"/>
</dbReference>
<evidence type="ECO:0008006" key="5">
    <source>
        <dbReference type="Google" id="ProtNLM"/>
    </source>
</evidence>
<evidence type="ECO:0000313" key="3">
    <source>
        <dbReference type="EMBL" id="GMH76296.1"/>
    </source>
</evidence>
<reference evidence="4" key="1">
    <citation type="journal article" date="2023" name="Commun. Biol.">
        <title>Genome analysis of Parmales, the sister group of diatoms, reveals the evolutionary specialization of diatoms from phago-mixotrophs to photoautotrophs.</title>
        <authorList>
            <person name="Ban H."/>
            <person name="Sato S."/>
            <person name="Yoshikawa S."/>
            <person name="Yamada K."/>
            <person name="Nakamura Y."/>
            <person name="Ichinomiya M."/>
            <person name="Sato N."/>
            <person name="Blanc-Mathieu R."/>
            <person name="Endo H."/>
            <person name="Kuwata A."/>
            <person name="Ogata H."/>
        </authorList>
    </citation>
    <scope>NUCLEOTIDE SEQUENCE [LARGE SCALE GENOMIC DNA]</scope>
</reference>
<evidence type="ECO:0000256" key="1">
    <source>
        <dbReference type="SAM" id="Coils"/>
    </source>
</evidence>
<gene>
    <name evidence="3" type="ORF">TL16_g07031</name>
</gene>
<feature type="compositionally biased region" description="Basic and acidic residues" evidence="2">
    <location>
        <begin position="8"/>
        <end position="32"/>
    </location>
</feature>
<dbReference type="PANTHER" id="PTHR45661:SF3">
    <property type="entry name" value="IG-LIKE DOMAIN-CONTAINING PROTEIN"/>
    <property type="match status" value="1"/>
</dbReference>
<dbReference type="Gene3D" id="3.80.10.10">
    <property type="entry name" value="Ribonuclease Inhibitor"/>
    <property type="match status" value="1"/>
</dbReference>
<dbReference type="InterPro" id="IPR053139">
    <property type="entry name" value="Surface_bspA-like"/>
</dbReference>